<evidence type="ECO:0000256" key="4">
    <source>
        <dbReference type="ARBA" id="ARBA00022962"/>
    </source>
</evidence>
<dbReference type="STRING" id="425265.A8Q069"/>
<dbReference type="NCBIfam" id="TIGR03800">
    <property type="entry name" value="PLP_synth_Pdx2"/>
    <property type="match status" value="1"/>
</dbReference>
<evidence type="ECO:0000256" key="6">
    <source>
        <dbReference type="ARBA" id="ARBA00049534"/>
    </source>
</evidence>
<sequence length="281" mass="29903">MSSGEDTVCVTVGVLALQGAFHEHMARFASLNASAKGFCVRPIAVRRVDQLEQCHALVIPGGESTAIALGLRNAGLTEPVREWIRRGRPVWGTCAGMIMLAAIATGGKRGGQELLGGMDIQVGRNGFGSQVYSFECDVQCPALGAKPFPGVFIRAPVVERLLSLPTSTSSSSSDNAQDTIAAVQPDVAPSSLTSAPVKSDHVPVSRSPADMHSSKHSVEPIAWLPATEPIVGESPAQNERAPSRIVALRQGRLLVTSFHPELTTDTRLHCYFVREMVLPSM</sequence>
<feature type="region of interest" description="Disordered" evidence="7">
    <location>
        <begin position="187"/>
        <end position="216"/>
    </location>
</feature>
<reference evidence="8 9" key="1">
    <citation type="journal article" date="2007" name="Proc. Natl. Acad. Sci. U.S.A.">
        <title>Dandruff-associated Malassezia genomes reveal convergent and divergent virulence traits shared with plant and human fungal pathogens.</title>
        <authorList>
            <person name="Xu J."/>
            <person name="Saunders C.W."/>
            <person name="Hu P."/>
            <person name="Grant R.A."/>
            <person name="Boekhout T."/>
            <person name="Kuramae E.E."/>
            <person name="Kronstad J.W."/>
            <person name="Deangelis Y.M."/>
            <person name="Reeder N.L."/>
            <person name="Johnstone K.R."/>
            <person name="Leland M."/>
            <person name="Fieno A.M."/>
            <person name="Begley W.M."/>
            <person name="Sun Y."/>
            <person name="Lacey M.P."/>
            <person name="Chaudhary T."/>
            <person name="Keough T."/>
            <person name="Chu L."/>
            <person name="Sears R."/>
            <person name="Yuan B."/>
            <person name="Dawson T.L.Jr."/>
        </authorList>
    </citation>
    <scope>NUCLEOTIDE SEQUENCE [LARGE SCALE GENOMIC DNA]</scope>
    <source>
        <strain evidence="9">ATCC MYA-4612 / CBS 7966</strain>
    </source>
</reference>
<comment type="catalytic activity">
    <reaction evidence="6">
        <text>L-glutamine + H2O = L-glutamate + NH4(+)</text>
        <dbReference type="Rhea" id="RHEA:15889"/>
        <dbReference type="ChEBI" id="CHEBI:15377"/>
        <dbReference type="ChEBI" id="CHEBI:28938"/>
        <dbReference type="ChEBI" id="CHEBI:29985"/>
        <dbReference type="ChEBI" id="CHEBI:58359"/>
        <dbReference type="EC" id="3.5.1.2"/>
    </reaction>
</comment>
<keyword evidence="5" id="KW-0456">Lyase</keyword>
<dbReference type="RefSeq" id="XP_001730991.1">
    <property type="nucleotide sequence ID" value="XM_001730939.1"/>
</dbReference>
<dbReference type="CDD" id="cd01749">
    <property type="entry name" value="GATase1_PB"/>
    <property type="match status" value="1"/>
</dbReference>
<proteinExistence type="inferred from homology"/>
<keyword evidence="4" id="KW-0315">Glutamine amidotransferase</keyword>
<gene>
    <name evidence="8" type="ORF">MGL_1990</name>
</gene>
<comment type="similarity">
    <text evidence="1">Belongs to the glutaminase PdxT/SNO family.</text>
</comment>
<name>A8Q069_MALGO</name>
<dbReference type="PANTHER" id="PTHR31559:SF0">
    <property type="entry name" value="PYRIDOXAL 5'-PHOSPHATE SYNTHASE SUBUNIT SNO1-RELATED"/>
    <property type="match status" value="1"/>
</dbReference>
<dbReference type="VEuPathDB" id="FungiDB:MGL_1990"/>
<dbReference type="InterPro" id="IPR029062">
    <property type="entry name" value="Class_I_gatase-like"/>
</dbReference>
<dbReference type="KEGG" id="mgl:MGL_1990"/>
<dbReference type="Pfam" id="PF01174">
    <property type="entry name" value="SNO"/>
    <property type="match status" value="2"/>
</dbReference>
<dbReference type="InterPro" id="IPR002161">
    <property type="entry name" value="PdxT/SNO"/>
</dbReference>
<dbReference type="Gene3D" id="3.40.50.880">
    <property type="match status" value="1"/>
</dbReference>
<protein>
    <recommendedName>
        <fullName evidence="2">glutaminase</fullName>
        <ecNumber evidence="2">3.5.1.2</ecNumber>
    </recommendedName>
</protein>
<dbReference type="FunCoup" id="A8Q069">
    <property type="interactions" value="78"/>
</dbReference>
<dbReference type="GO" id="GO:0008614">
    <property type="term" value="P:pyridoxine metabolic process"/>
    <property type="evidence" value="ECO:0007669"/>
    <property type="project" value="TreeGrafter"/>
</dbReference>
<dbReference type="OMA" id="GMIMLAD"/>
<dbReference type="GO" id="GO:1903600">
    <property type="term" value="C:glutaminase complex"/>
    <property type="evidence" value="ECO:0007669"/>
    <property type="project" value="TreeGrafter"/>
</dbReference>
<dbReference type="OrthoDB" id="2039at2759"/>
<dbReference type="GO" id="GO:0004359">
    <property type="term" value="F:glutaminase activity"/>
    <property type="evidence" value="ECO:0007669"/>
    <property type="project" value="UniProtKB-EC"/>
</dbReference>
<evidence type="ECO:0000313" key="8">
    <source>
        <dbReference type="EMBL" id="EDP43777.1"/>
    </source>
</evidence>
<dbReference type="GO" id="GO:0042823">
    <property type="term" value="P:pyridoxal phosphate biosynthetic process"/>
    <property type="evidence" value="ECO:0007669"/>
    <property type="project" value="InterPro"/>
</dbReference>
<organism evidence="8 9">
    <name type="scientific">Malassezia globosa (strain ATCC MYA-4612 / CBS 7966)</name>
    <name type="common">Dandruff-associated fungus</name>
    <dbReference type="NCBI Taxonomy" id="425265"/>
    <lineage>
        <taxon>Eukaryota</taxon>
        <taxon>Fungi</taxon>
        <taxon>Dikarya</taxon>
        <taxon>Basidiomycota</taxon>
        <taxon>Ustilaginomycotina</taxon>
        <taxon>Malasseziomycetes</taxon>
        <taxon>Malasseziales</taxon>
        <taxon>Malasseziaceae</taxon>
        <taxon>Malassezia</taxon>
    </lineage>
</organism>
<dbReference type="GO" id="GO:0005829">
    <property type="term" value="C:cytosol"/>
    <property type="evidence" value="ECO:0007669"/>
    <property type="project" value="TreeGrafter"/>
</dbReference>
<dbReference type="InParanoid" id="A8Q069"/>
<dbReference type="EMBL" id="AAYY01000006">
    <property type="protein sequence ID" value="EDP43777.1"/>
    <property type="molecule type" value="Genomic_DNA"/>
</dbReference>
<dbReference type="PANTHER" id="PTHR31559">
    <property type="entry name" value="PYRIDOXAL 5'-PHOSPHATE SYNTHASE SUBUNIT SNO"/>
    <property type="match status" value="1"/>
</dbReference>
<dbReference type="AlphaFoldDB" id="A8Q069"/>
<dbReference type="GO" id="GO:0016829">
    <property type="term" value="F:lyase activity"/>
    <property type="evidence" value="ECO:0007669"/>
    <property type="project" value="UniProtKB-KW"/>
</dbReference>
<dbReference type="SUPFAM" id="SSF52317">
    <property type="entry name" value="Class I glutamine amidotransferase-like"/>
    <property type="match status" value="1"/>
</dbReference>
<comment type="caution">
    <text evidence="8">The sequence shown here is derived from an EMBL/GenBank/DDBJ whole genome shotgun (WGS) entry which is preliminary data.</text>
</comment>
<evidence type="ECO:0000256" key="1">
    <source>
        <dbReference type="ARBA" id="ARBA00008345"/>
    </source>
</evidence>
<evidence type="ECO:0000256" key="5">
    <source>
        <dbReference type="ARBA" id="ARBA00023239"/>
    </source>
</evidence>
<dbReference type="PROSITE" id="PS01236">
    <property type="entry name" value="PDXT_SNO_1"/>
    <property type="match status" value="1"/>
</dbReference>
<evidence type="ECO:0000256" key="3">
    <source>
        <dbReference type="ARBA" id="ARBA00022801"/>
    </source>
</evidence>
<evidence type="ECO:0000256" key="2">
    <source>
        <dbReference type="ARBA" id="ARBA00012918"/>
    </source>
</evidence>
<evidence type="ECO:0000256" key="7">
    <source>
        <dbReference type="SAM" id="MobiDB-lite"/>
    </source>
</evidence>
<dbReference type="PROSITE" id="PS51130">
    <property type="entry name" value="PDXT_SNO_2"/>
    <property type="match status" value="1"/>
</dbReference>
<accession>A8Q069</accession>
<keyword evidence="9" id="KW-1185">Reference proteome</keyword>
<keyword evidence="3" id="KW-0378">Hydrolase</keyword>
<dbReference type="InterPro" id="IPR021196">
    <property type="entry name" value="PdxT/SNO_CS"/>
</dbReference>
<dbReference type="Proteomes" id="UP000008837">
    <property type="component" value="Unassembled WGS sequence"/>
</dbReference>
<dbReference type="EC" id="3.5.1.2" evidence="2"/>
<dbReference type="GeneID" id="5855298"/>
<evidence type="ECO:0000313" key="9">
    <source>
        <dbReference type="Proteomes" id="UP000008837"/>
    </source>
</evidence>